<sequence length="413" mass="45912">MIIVSFSCRLCIPTTVPYDKLKFQHTVGAIASHLRVRRSPPPPSSVSLSSETTPLHKWLAGLYCEHYTASSRGAPTEGDNVRDRRVVLEVSSLVNSDTPFHIGKPDTVQSPEFIASSTKPSAPPIGRSLLDLGSEGNGPQDEQLWESTQRLSQPVNSTTAYPSILTLNASGGMLEMNPRSLQSLEWPPTLAPSCIRMFPEEHAEDSGAYPQTLTLKNSAVWPSIISAGDRPPPTQSENYRLRDLTLSGETTVKVRYYAETKEYVGRYNYKDIAQQNPTYVVSMQREDTPTSPYQLTCRHGGTRFLITIAKQKVFDKPVSTAAQSIEKEWKSPPRFAKSDAQGILRQMRQSLENRLNALRGKSSAKWVCKPSEQDYLIAGVLEFFGGQFLEYVRTNLKDSEGEGNEESEKGQAH</sequence>
<comment type="caution">
    <text evidence="1">The sequence shown here is derived from an EMBL/GenBank/DDBJ whole genome shotgun (WGS) entry which is preliminary data.</text>
</comment>
<evidence type="ECO:0000313" key="2">
    <source>
        <dbReference type="Proteomes" id="UP001241377"/>
    </source>
</evidence>
<evidence type="ECO:0000313" key="1">
    <source>
        <dbReference type="EMBL" id="KAJ9102988.1"/>
    </source>
</evidence>
<reference evidence="1" key="1">
    <citation type="submission" date="2023-04" db="EMBL/GenBank/DDBJ databases">
        <title>Draft Genome sequencing of Naganishia species isolated from polar environments using Oxford Nanopore Technology.</title>
        <authorList>
            <person name="Leo P."/>
            <person name="Venkateswaran K."/>
        </authorList>
    </citation>
    <scope>NUCLEOTIDE SEQUENCE</scope>
    <source>
        <strain evidence="1">MNA-CCFEE 5261</strain>
    </source>
</reference>
<keyword evidence="2" id="KW-1185">Reference proteome</keyword>
<dbReference type="Proteomes" id="UP001241377">
    <property type="component" value="Unassembled WGS sequence"/>
</dbReference>
<name>A0ACC2VUW4_9TREE</name>
<dbReference type="EMBL" id="JASBWR010000048">
    <property type="protein sequence ID" value="KAJ9102988.1"/>
    <property type="molecule type" value="Genomic_DNA"/>
</dbReference>
<organism evidence="1 2">
    <name type="scientific">Naganishia cerealis</name>
    <dbReference type="NCBI Taxonomy" id="610337"/>
    <lineage>
        <taxon>Eukaryota</taxon>
        <taxon>Fungi</taxon>
        <taxon>Dikarya</taxon>
        <taxon>Basidiomycota</taxon>
        <taxon>Agaricomycotina</taxon>
        <taxon>Tremellomycetes</taxon>
        <taxon>Filobasidiales</taxon>
        <taxon>Filobasidiaceae</taxon>
        <taxon>Naganishia</taxon>
    </lineage>
</organism>
<protein>
    <submittedName>
        <fullName evidence="1">Uncharacterized protein</fullName>
    </submittedName>
</protein>
<proteinExistence type="predicted"/>
<accession>A0ACC2VUW4</accession>
<gene>
    <name evidence="1" type="ORF">QFC19_004545</name>
</gene>